<accession>A0ABM8E7H4</accession>
<keyword evidence="1" id="KW-1133">Transmembrane helix</keyword>
<dbReference type="Pfam" id="PF11860">
    <property type="entry name" value="Muramidase"/>
    <property type="match status" value="1"/>
</dbReference>
<reference evidence="3 4" key="1">
    <citation type="journal article" date="2023" name="Int. J. Syst. Evol. Microbiol.">
        <title>Methylocystis iwaonis sp. nov., a type II methane-oxidizing bacterium from surface soil of a rice paddy field in Japan, and emended description of the genus Methylocystis (ex Whittenbury et al. 1970) Bowman et al. 1993.</title>
        <authorList>
            <person name="Kaise H."/>
            <person name="Sawadogo J.B."/>
            <person name="Alam M.S."/>
            <person name="Ueno C."/>
            <person name="Dianou D."/>
            <person name="Shinjo R."/>
            <person name="Asakawa S."/>
        </authorList>
    </citation>
    <scope>NUCLEOTIDE SEQUENCE [LARGE SCALE GENOMIC DNA]</scope>
    <source>
        <strain evidence="3 4">SS37A-Re</strain>
    </source>
</reference>
<feature type="transmembrane region" description="Helical" evidence="1">
    <location>
        <begin position="285"/>
        <end position="303"/>
    </location>
</feature>
<keyword evidence="1" id="KW-0812">Transmembrane</keyword>
<evidence type="ECO:0000259" key="2">
    <source>
        <dbReference type="Pfam" id="PF11860"/>
    </source>
</evidence>
<sequence>MEYFKGSARRATAADFEAAAALARVSVACIRAVNDVEARNSGYDAKGRPIILFEPHKFWSNLLAAMRRDGELNGPGSKLHRAAKAGLAYQNWGEKPYPKSSDGNYARLAAAIEIDEEAAFRSVSIGLGQIMGENYKAAGHESARAMFEAAKESEGEQLRQMASFILTQRLSDNLRRKDWAGFARRYNGPGYAKNRYDERLARAYEKWFAILAKPRAQLTAADLHAAGSRTIAATGEAKAAVQAVTAAGATASAAMTQAGDVVSQTQDLAEGLRAGAGWLELAKSYWPLLLVVLATMVAAYFAWRVWCAMHAAEAARLDQERNAMASAGRI</sequence>
<name>A0ABM8E7H4_9HYPH</name>
<keyword evidence="1" id="KW-0472">Membrane</keyword>
<gene>
    <name evidence="3" type="ORF">SS37A_14380</name>
</gene>
<organism evidence="3 4">
    <name type="scientific">Methylocystis iwaonis</name>
    <dbReference type="NCBI Taxonomy" id="2885079"/>
    <lineage>
        <taxon>Bacteria</taxon>
        <taxon>Pseudomonadati</taxon>
        <taxon>Pseudomonadota</taxon>
        <taxon>Alphaproteobacteria</taxon>
        <taxon>Hyphomicrobiales</taxon>
        <taxon>Methylocystaceae</taxon>
        <taxon>Methylocystis</taxon>
    </lineage>
</organism>
<protein>
    <recommendedName>
        <fullName evidence="2">N-acetylmuramidase domain-containing protein</fullName>
    </recommendedName>
</protein>
<evidence type="ECO:0000313" key="4">
    <source>
        <dbReference type="Proteomes" id="UP001317629"/>
    </source>
</evidence>
<evidence type="ECO:0000256" key="1">
    <source>
        <dbReference type="SAM" id="Phobius"/>
    </source>
</evidence>
<evidence type="ECO:0000313" key="3">
    <source>
        <dbReference type="EMBL" id="BDV33909.1"/>
    </source>
</evidence>
<keyword evidence="4" id="KW-1185">Reference proteome</keyword>
<feature type="domain" description="N-acetylmuramidase" evidence="2">
    <location>
        <begin position="27"/>
        <end position="207"/>
    </location>
</feature>
<dbReference type="RefSeq" id="WP_281931460.1">
    <property type="nucleotide sequence ID" value="NZ_AP027142.1"/>
</dbReference>
<dbReference type="InterPro" id="IPR024408">
    <property type="entry name" value="Muramidase"/>
</dbReference>
<dbReference type="Proteomes" id="UP001317629">
    <property type="component" value="Chromosome"/>
</dbReference>
<proteinExistence type="predicted"/>
<dbReference type="EMBL" id="AP027142">
    <property type="protein sequence ID" value="BDV33909.1"/>
    <property type="molecule type" value="Genomic_DNA"/>
</dbReference>